<evidence type="ECO:0000313" key="3">
    <source>
        <dbReference type="EMBL" id="GJT79680.1"/>
    </source>
</evidence>
<dbReference type="Gene3D" id="3.30.420.10">
    <property type="entry name" value="Ribonuclease H-like superfamily/Ribonuclease H"/>
    <property type="match status" value="1"/>
</dbReference>
<feature type="domain" description="Integrase catalytic" evidence="2">
    <location>
        <begin position="2"/>
        <end position="204"/>
    </location>
</feature>
<comment type="caution">
    <text evidence="3">The sequence shown here is derived from an EMBL/GenBank/DDBJ whole genome shotgun (WGS) entry which is preliminary data.</text>
</comment>
<name>A0ABQ5GX53_9ASTR</name>
<evidence type="ECO:0000256" key="1">
    <source>
        <dbReference type="SAM" id="MobiDB-lite"/>
    </source>
</evidence>
<sequence>MMLSSPIYLLSKASKTKSWIWHRMLSHLDFDSITALAKKGLLRTPFKKISIYCTWPLRANEDSKHQWAKIHIVRLNAIVQNIITDNGTEFVNPTLRAYYEYVGISHQTSVARSSQQNGIVKRRNRTLVEVARTMLIFSKASLFLWGRGRLVPNPPFPTTYVPPTKKDLDTLFELMFDEYLNPPTSVVSPIYAVATPRPTDLTSTHFSTTINQDAPSPSTSQTPQETQSLVIPSGVEEHFHDIEVAHLDNDPFFGVPIPEPNSEEYSSRDVILTNVHSVNQPLEHLRKWTKDHPMDNVIGSPSRPVSTRH</sequence>
<protein>
    <submittedName>
        <fullName evidence="3">Retrovirus-related pol polyprotein from transposon TNT 1-94</fullName>
    </submittedName>
</protein>
<proteinExistence type="predicted"/>
<dbReference type="Pfam" id="PF13976">
    <property type="entry name" value="gag_pre-integrs"/>
    <property type="match status" value="1"/>
</dbReference>
<dbReference type="EMBL" id="BQNB010018921">
    <property type="protein sequence ID" value="GJT79680.1"/>
    <property type="molecule type" value="Genomic_DNA"/>
</dbReference>
<accession>A0ABQ5GX53</accession>
<dbReference type="InterPro" id="IPR025724">
    <property type="entry name" value="GAG-pre-integrase_dom"/>
</dbReference>
<feature type="region of interest" description="Disordered" evidence="1">
    <location>
        <begin position="202"/>
        <end position="227"/>
    </location>
</feature>
<dbReference type="InterPro" id="IPR039537">
    <property type="entry name" value="Retrotran_Ty1/copia-like"/>
</dbReference>
<evidence type="ECO:0000313" key="4">
    <source>
        <dbReference type="Proteomes" id="UP001151760"/>
    </source>
</evidence>
<dbReference type="InterPro" id="IPR012337">
    <property type="entry name" value="RNaseH-like_sf"/>
</dbReference>
<dbReference type="PROSITE" id="PS50994">
    <property type="entry name" value="INTEGRASE"/>
    <property type="match status" value="1"/>
</dbReference>
<keyword evidence="4" id="KW-1185">Reference proteome</keyword>
<dbReference type="InterPro" id="IPR036397">
    <property type="entry name" value="RNaseH_sf"/>
</dbReference>
<dbReference type="Proteomes" id="UP001151760">
    <property type="component" value="Unassembled WGS sequence"/>
</dbReference>
<evidence type="ECO:0000259" key="2">
    <source>
        <dbReference type="PROSITE" id="PS50994"/>
    </source>
</evidence>
<dbReference type="PANTHER" id="PTHR42648:SF28">
    <property type="entry name" value="TRANSPOSON-ENCODED PROTEIN WITH RIBONUCLEASE H-LIKE AND RETROVIRUS ZINC FINGER-LIKE DOMAINS"/>
    <property type="match status" value="1"/>
</dbReference>
<reference evidence="3" key="1">
    <citation type="journal article" date="2022" name="Int. J. Mol. Sci.">
        <title>Draft Genome of Tanacetum Coccineum: Genomic Comparison of Closely Related Tanacetum-Family Plants.</title>
        <authorList>
            <person name="Yamashiro T."/>
            <person name="Shiraishi A."/>
            <person name="Nakayama K."/>
            <person name="Satake H."/>
        </authorList>
    </citation>
    <scope>NUCLEOTIDE SEQUENCE</scope>
</reference>
<dbReference type="PANTHER" id="PTHR42648">
    <property type="entry name" value="TRANSPOSASE, PUTATIVE-RELATED"/>
    <property type="match status" value="1"/>
</dbReference>
<dbReference type="InterPro" id="IPR001584">
    <property type="entry name" value="Integrase_cat-core"/>
</dbReference>
<organism evidence="3 4">
    <name type="scientific">Tanacetum coccineum</name>
    <dbReference type="NCBI Taxonomy" id="301880"/>
    <lineage>
        <taxon>Eukaryota</taxon>
        <taxon>Viridiplantae</taxon>
        <taxon>Streptophyta</taxon>
        <taxon>Embryophyta</taxon>
        <taxon>Tracheophyta</taxon>
        <taxon>Spermatophyta</taxon>
        <taxon>Magnoliopsida</taxon>
        <taxon>eudicotyledons</taxon>
        <taxon>Gunneridae</taxon>
        <taxon>Pentapetalae</taxon>
        <taxon>asterids</taxon>
        <taxon>campanulids</taxon>
        <taxon>Asterales</taxon>
        <taxon>Asteraceae</taxon>
        <taxon>Asteroideae</taxon>
        <taxon>Anthemideae</taxon>
        <taxon>Anthemidinae</taxon>
        <taxon>Tanacetum</taxon>
    </lineage>
</organism>
<reference evidence="3" key="2">
    <citation type="submission" date="2022-01" db="EMBL/GenBank/DDBJ databases">
        <authorList>
            <person name="Yamashiro T."/>
            <person name="Shiraishi A."/>
            <person name="Satake H."/>
            <person name="Nakayama K."/>
        </authorList>
    </citation>
    <scope>NUCLEOTIDE SEQUENCE</scope>
</reference>
<gene>
    <name evidence="3" type="ORF">Tco_1054022</name>
</gene>
<dbReference type="SUPFAM" id="SSF53098">
    <property type="entry name" value="Ribonuclease H-like"/>
    <property type="match status" value="1"/>
</dbReference>